<gene>
    <name evidence="2" type="ORF">EYF80_030396</name>
</gene>
<keyword evidence="3" id="KW-1185">Reference proteome</keyword>
<dbReference type="AlphaFoldDB" id="A0A4Z2H1D2"/>
<evidence type="ECO:0000313" key="2">
    <source>
        <dbReference type="EMBL" id="TNN59381.1"/>
    </source>
</evidence>
<evidence type="ECO:0000256" key="1">
    <source>
        <dbReference type="SAM" id="MobiDB-lite"/>
    </source>
</evidence>
<proteinExistence type="predicted"/>
<feature type="region of interest" description="Disordered" evidence="1">
    <location>
        <begin position="1"/>
        <end position="94"/>
    </location>
</feature>
<reference evidence="2 3" key="1">
    <citation type="submission" date="2019-03" db="EMBL/GenBank/DDBJ databases">
        <title>First draft genome of Liparis tanakae, snailfish: a comprehensive survey of snailfish specific genes.</title>
        <authorList>
            <person name="Kim W."/>
            <person name="Song I."/>
            <person name="Jeong J.-H."/>
            <person name="Kim D."/>
            <person name="Kim S."/>
            <person name="Ryu S."/>
            <person name="Song J.Y."/>
            <person name="Lee S.K."/>
        </authorList>
    </citation>
    <scope>NUCLEOTIDE SEQUENCE [LARGE SCALE GENOMIC DNA]</scope>
    <source>
        <tissue evidence="2">Muscle</tissue>
    </source>
</reference>
<evidence type="ECO:0000313" key="3">
    <source>
        <dbReference type="Proteomes" id="UP000314294"/>
    </source>
</evidence>
<name>A0A4Z2H1D2_9TELE</name>
<accession>A0A4Z2H1D2</accession>
<organism evidence="2 3">
    <name type="scientific">Liparis tanakae</name>
    <name type="common">Tanaka's snailfish</name>
    <dbReference type="NCBI Taxonomy" id="230148"/>
    <lineage>
        <taxon>Eukaryota</taxon>
        <taxon>Metazoa</taxon>
        <taxon>Chordata</taxon>
        <taxon>Craniata</taxon>
        <taxon>Vertebrata</taxon>
        <taxon>Euteleostomi</taxon>
        <taxon>Actinopterygii</taxon>
        <taxon>Neopterygii</taxon>
        <taxon>Teleostei</taxon>
        <taxon>Neoteleostei</taxon>
        <taxon>Acanthomorphata</taxon>
        <taxon>Eupercaria</taxon>
        <taxon>Perciformes</taxon>
        <taxon>Cottioidei</taxon>
        <taxon>Cottales</taxon>
        <taxon>Liparidae</taxon>
        <taxon>Liparis</taxon>
    </lineage>
</organism>
<comment type="caution">
    <text evidence="2">The sequence shown here is derived from an EMBL/GenBank/DDBJ whole genome shotgun (WGS) entry which is preliminary data.</text>
</comment>
<feature type="compositionally biased region" description="Basic residues" evidence="1">
    <location>
        <begin position="81"/>
        <end position="94"/>
    </location>
</feature>
<dbReference type="EMBL" id="SRLO01000357">
    <property type="protein sequence ID" value="TNN59381.1"/>
    <property type="molecule type" value="Genomic_DNA"/>
</dbReference>
<feature type="compositionally biased region" description="Basic and acidic residues" evidence="1">
    <location>
        <begin position="14"/>
        <end position="23"/>
    </location>
</feature>
<dbReference type="Proteomes" id="UP000314294">
    <property type="component" value="Unassembled WGS sequence"/>
</dbReference>
<protein>
    <submittedName>
        <fullName evidence="2">Uncharacterized protein</fullName>
    </submittedName>
</protein>
<sequence length="94" mass="10420">MTDVQKEEESEGTPEQKPEDFQNTRRARRVSGRAAAPLPETQQATPSGASGASGADATLSRALNPRDLQHTPIRLTQTSRHQQRAKLQPRVKEY</sequence>